<reference evidence="2" key="1">
    <citation type="submission" date="2023-07" db="EMBL/GenBank/DDBJ databases">
        <title>Sorghum-associated microbial communities from plants grown in Nebraska, USA.</title>
        <authorList>
            <person name="Schachtman D."/>
        </authorList>
    </citation>
    <scope>NUCLEOTIDE SEQUENCE</scope>
    <source>
        <strain evidence="2">DS3754</strain>
    </source>
</reference>
<sequence length="357" mass="40778">MIGHTDAEGQKAHGEKLIDALMQGWGALTALAPKESEGTSRSKKEPRPQRAYLLFNRWDGNPLAQELREQFPQWARDRVSVPDSCFEYREERAPCLLELPEELVVPVPGFKTRDLLAWLAHCLKFASQQVNERITKQDFCGVVISHESAQAITRYWVGLGDQRPPYKEESVLFRYQDSRVMQRVWPALSPLQQSRWLGPVTQWWSLMQPWGPFSGSPEPAQWFCAKAPVLPYGTQAGGSPRDLFDQAQWFLSGVSPDANSIWRSYARHGIPPEAQPDPDGLQQMLVDAARMDLKGLDLEDYVWITWMHAPKEGPARAIDWRLPHLASTLSRIEDQLRDRPDASFSMVLNQIIQPQKR</sequence>
<comment type="caution">
    <text evidence="2">The sequence shown here is derived from an EMBL/GenBank/DDBJ whole genome shotgun (WGS) entry which is preliminary data.</text>
</comment>
<evidence type="ECO:0000259" key="1">
    <source>
        <dbReference type="Pfam" id="PF13503"/>
    </source>
</evidence>
<dbReference type="Pfam" id="PF13503">
    <property type="entry name" value="DUF4123"/>
    <property type="match status" value="1"/>
</dbReference>
<dbReference type="InterPro" id="IPR025391">
    <property type="entry name" value="DUF4123"/>
</dbReference>
<evidence type="ECO:0000313" key="2">
    <source>
        <dbReference type="EMBL" id="MDP9892688.1"/>
    </source>
</evidence>
<dbReference type="AlphaFoldDB" id="A0AAW8CVX2"/>
<name>A0AAW8CVX2_9BURK</name>
<dbReference type="RefSeq" id="WP_307684512.1">
    <property type="nucleotide sequence ID" value="NZ_JAUSRD010000003.1"/>
</dbReference>
<evidence type="ECO:0000313" key="3">
    <source>
        <dbReference type="Proteomes" id="UP001242045"/>
    </source>
</evidence>
<proteinExistence type="predicted"/>
<gene>
    <name evidence="2" type="ORF">J2W31_001793</name>
</gene>
<accession>A0AAW8CVX2</accession>
<dbReference type="Proteomes" id="UP001242045">
    <property type="component" value="Unassembled WGS sequence"/>
</dbReference>
<dbReference type="EMBL" id="JAUSRD010000003">
    <property type="protein sequence ID" value="MDP9892688.1"/>
    <property type="molecule type" value="Genomic_DNA"/>
</dbReference>
<protein>
    <recommendedName>
        <fullName evidence="1">DUF4123 domain-containing protein</fullName>
    </recommendedName>
</protein>
<organism evidence="2 3">
    <name type="scientific">Variovorax boronicumulans</name>
    <dbReference type="NCBI Taxonomy" id="436515"/>
    <lineage>
        <taxon>Bacteria</taxon>
        <taxon>Pseudomonadati</taxon>
        <taxon>Pseudomonadota</taxon>
        <taxon>Betaproteobacteria</taxon>
        <taxon>Burkholderiales</taxon>
        <taxon>Comamonadaceae</taxon>
        <taxon>Variovorax</taxon>
    </lineage>
</organism>
<feature type="domain" description="DUF4123" evidence="1">
    <location>
        <begin position="52"/>
        <end position="194"/>
    </location>
</feature>